<gene>
    <name evidence="5" type="ORF">GBAR_LOCUS7184</name>
</gene>
<keyword evidence="3" id="KW-0274">FAD</keyword>
<dbReference type="Proteomes" id="UP001174909">
    <property type="component" value="Unassembled WGS sequence"/>
</dbReference>
<dbReference type="EMBL" id="CASHTH010001076">
    <property type="protein sequence ID" value="CAI8011052.1"/>
    <property type="molecule type" value="Genomic_DNA"/>
</dbReference>
<sequence>MNVLPTEEELMVKNAAREFLDGECPPSLARAVEQDERGYSVELWEKMAALGWFGISLPEAYGGGGLPVTYLGLIIEECGRANAPVPMHSTSTAALAVAKFGSPQQQESFLPRVARGELIMTWAVQEQDPRLRADAMQCRGEVDGDSLVINGIKHFVDNFSAAELMVVAVRTAPASDTNAGITLAIVPMTRQAFRNTATTLAKGLSKQT</sequence>
<dbReference type="Pfam" id="PF02771">
    <property type="entry name" value="Acyl-CoA_dh_N"/>
    <property type="match status" value="1"/>
</dbReference>
<keyword evidence="2" id="KW-0285">Flavoprotein</keyword>
<accession>A0AA35WF18</accession>
<evidence type="ECO:0000256" key="2">
    <source>
        <dbReference type="ARBA" id="ARBA00022630"/>
    </source>
</evidence>
<dbReference type="AlphaFoldDB" id="A0AA35WF18"/>
<dbReference type="GO" id="GO:0050660">
    <property type="term" value="F:flavin adenine dinucleotide binding"/>
    <property type="evidence" value="ECO:0007669"/>
    <property type="project" value="InterPro"/>
</dbReference>
<dbReference type="InterPro" id="IPR037069">
    <property type="entry name" value="AcylCoA_DH/ox_N_sf"/>
</dbReference>
<dbReference type="Gene3D" id="1.10.540.10">
    <property type="entry name" value="Acyl-CoA dehydrogenase/oxidase, N-terminal domain"/>
    <property type="match status" value="1"/>
</dbReference>
<dbReference type="PANTHER" id="PTHR43884">
    <property type="entry name" value="ACYL-COA DEHYDROGENASE"/>
    <property type="match status" value="1"/>
</dbReference>
<evidence type="ECO:0000256" key="3">
    <source>
        <dbReference type="ARBA" id="ARBA00022827"/>
    </source>
</evidence>
<evidence type="ECO:0000313" key="5">
    <source>
        <dbReference type="EMBL" id="CAI8011052.1"/>
    </source>
</evidence>
<evidence type="ECO:0000256" key="1">
    <source>
        <dbReference type="ARBA" id="ARBA00001974"/>
    </source>
</evidence>
<reference evidence="5" key="1">
    <citation type="submission" date="2023-03" db="EMBL/GenBank/DDBJ databases">
        <authorList>
            <person name="Steffen K."/>
            <person name="Cardenas P."/>
        </authorList>
    </citation>
    <scope>NUCLEOTIDE SEQUENCE</scope>
</reference>
<dbReference type="InterPro" id="IPR009100">
    <property type="entry name" value="AcylCoA_DH/oxidase_NM_dom_sf"/>
</dbReference>
<dbReference type="InterPro" id="IPR013786">
    <property type="entry name" value="AcylCoA_DH/ox_N"/>
</dbReference>
<protein>
    <submittedName>
        <fullName evidence="5">Acyl-CoA dehydrogenase fadE12</fullName>
    </submittedName>
</protein>
<name>A0AA35WF18_GEOBA</name>
<proteinExistence type="predicted"/>
<dbReference type="InterPro" id="IPR046373">
    <property type="entry name" value="Acyl-CoA_Oxase/DH_mid-dom_sf"/>
</dbReference>
<evidence type="ECO:0000259" key="4">
    <source>
        <dbReference type="Pfam" id="PF02771"/>
    </source>
</evidence>
<evidence type="ECO:0000313" key="6">
    <source>
        <dbReference type="Proteomes" id="UP001174909"/>
    </source>
</evidence>
<feature type="domain" description="Acyl-CoA dehydrogenase/oxidase N-terminal" evidence="4">
    <location>
        <begin position="6"/>
        <end position="117"/>
    </location>
</feature>
<dbReference type="PANTHER" id="PTHR43884:SF12">
    <property type="entry name" value="ISOVALERYL-COA DEHYDROGENASE, MITOCHONDRIAL-RELATED"/>
    <property type="match status" value="1"/>
</dbReference>
<organism evidence="5 6">
    <name type="scientific">Geodia barretti</name>
    <name type="common">Barrett's horny sponge</name>
    <dbReference type="NCBI Taxonomy" id="519541"/>
    <lineage>
        <taxon>Eukaryota</taxon>
        <taxon>Metazoa</taxon>
        <taxon>Porifera</taxon>
        <taxon>Demospongiae</taxon>
        <taxon>Heteroscleromorpha</taxon>
        <taxon>Tetractinellida</taxon>
        <taxon>Astrophorina</taxon>
        <taxon>Geodiidae</taxon>
        <taxon>Geodia</taxon>
    </lineage>
</organism>
<dbReference type="Gene3D" id="2.40.110.10">
    <property type="entry name" value="Butyryl-CoA Dehydrogenase, subunit A, domain 2"/>
    <property type="match status" value="1"/>
</dbReference>
<dbReference type="GO" id="GO:0003995">
    <property type="term" value="F:acyl-CoA dehydrogenase activity"/>
    <property type="evidence" value="ECO:0007669"/>
    <property type="project" value="TreeGrafter"/>
</dbReference>
<keyword evidence="6" id="KW-1185">Reference proteome</keyword>
<dbReference type="SUPFAM" id="SSF56645">
    <property type="entry name" value="Acyl-CoA dehydrogenase NM domain-like"/>
    <property type="match status" value="1"/>
</dbReference>
<comment type="cofactor">
    <cofactor evidence="1">
        <name>FAD</name>
        <dbReference type="ChEBI" id="CHEBI:57692"/>
    </cofactor>
</comment>
<comment type="caution">
    <text evidence="5">The sequence shown here is derived from an EMBL/GenBank/DDBJ whole genome shotgun (WGS) entry which is preliminary data.</text>
</comment>